<dbReference type="EMBL" id="JBHMDM010000004">
    <property type="protein sequence ID" value="MFB9377005.1"/>
    <property type="molecule type" value="Genomic_DNA"/>
</dbReference>
<reference evidence="9 10" key="1">
    <citation type="submission" date="2024-09" db="EMBL/GenBank/DDBJ databases">
        <authorList>
            <person name="Sun Q."/>
            <person name="Mori K."/>
        </authorList>
    </citation>
    <scope>NUCLEOTIDE SEQUENCE [LARGE SCALE GENOMIC DNA]</scope>
    <source>
        <strain evidence="9 10">TISTR 1856</strain>
    </source>
</reference>
<dbReference type="Gene3D" id="2.70.98.10">
    <property type="match status" value="1"/>
</dbReference>
<protein>
    <recommendedName>
        <fullName evidence="5 8">Aldose 1-epimerase</fullName>
        <ecNumber evidence="4 8">5.1.3.3</ecNumber>
    </recommendedName>
</protein>
<evidence type="ECO:0000256" key="8">
    <source>
        <dbReference type="PIRNR" id="PIRNR005096"/>
    </source>
</evidence>
<keyword evidence="6 8" id="KW-0413">Isomerase</keyword>
<organism evidence="9 10">
    <name type="scientific">Kineococcus gynurae</name>
    <dbReference type="NCBI Taxonomy" id="452979"/>
    <lineage>
        <taxon>Bacteria</taxon>
        <taxon>Bacillati</taxon>
        <taxon>Actinomycetota</taxon>
        <taxon>Actinomycetes</taxon>
        <taxon>Kineosporiales</taxon>
        <taxon>Kineosporiaceae</taxon>
        <taxon>Kineococcus</taxon>
    </lineage>
</organism>
<comment type="pathway">
    <text evidence="2 8">Carbohydrate metabolism; hexose metabolism.</text>
</comment>
<evidence type="ECO:0000313" key="9">
    <source>
        <dbReference type="EMBL" id="MFB9377005.1"/>
    </source>
</evidence>
<dbReference type="SUPFAM" id="SSF74650">
    <property type="entry name" value="Galactose mutarotase-like"/>
    <property type="match status" value="1"/>
</dbReference>
<dbReference type="InterPro" id="IPR008183">
    <property type="entry name" value="Aldose_1/G6P_1-epimerase"/>
</dbReference>
<dbReference type="InterPro" id="IPR047215">
    <property type="entry name" value="Galactose_mutarotase-like"/>
</dbReference>
<dbReference type="Proteomes" id="UP001589748">
    <property type="component" value="Unassembled WGS sequence"/>
</dbReference>
<evidence type="ECO:0000256" key="4">
    <source>
        <dbReference type="ARBA" id="ARBA00013185"/>
    </source>
</evidence>
<name>A0ABV5LSE2_9ACTN</name>
<dbReference type="InterPro" id="IPR011013">
    <property type="entry name" value="Gal_mutarotase_sf_dom"/>
</dbReference>
<dbReference type="InterPro" id="IPR015443">
    <property type="entry name" value="Aldose_1-epimerase"/>
</dbReference>
<dbReference type="PANTHER" id="PTHR10091:SF0">
    <property type="entry name" value="GALACTOSE MUTAROTASE"/>
    <property type="match status" value="1"/>
</dbReference>
<comment type="catalytic activity">
    <reaction evidence="1 8">
        <text>alpha-D-glucose = beta-D-glucose</text>
        <dbReference type="Rhea" id="RHEA:10264"/>
        <dbReference type="ChEBI" id="CHEBI:15903"/>
        <dbReference type="ChEBI" id="CHEBI:17925"/>
        <dbReference type="EC" id="5.1.3.3"/>
    </reaction>
</comment>
<accession>A0ABV5LSE2</accession>
<evidence type="ECO:0000256" key="6">
    <source>
        <dbReference type="ARBA" id="ARBA00023235"/>
    </source>
</evidence>
<dbReference type="GO" id="GO:0016853">
    <property type="term" value="F:isomerase activity"/>
    <property type="evidence" value="ECO:0007669"/>
    <property type="project" value="UniProtKB-KW"/>
</dbReference>
<evidence type="ECO:0000256" key="7">
    <source>
        <dbReference type="ARBA" id="ARBA00023277"/>
    </source>
</evidence>
<dbReference type="CDD" id="cd09019">
    <property type="entry name" value="galactose_mutarotase_like"/>
    <property type="match status" value="1"/>
</dbReference>
<keyword evidence="10" id="KW-1185">Reference proteome</keyword>
<dbReference type="NCBIfam" id="NF008277">
    <property type="entry name" value="PRK11055.1"/>
    <property type="match status" value="1"/>
</dbReference>
<comment type="similarity">
    <text evidence="3 8">Belongs to the aldose epimerase family.</text>
</comment>
<evidence type="ECO:0000256" key="5">
    <source>
        <dbReference type="ARBA" id="ARBA00014165"/>
    </source>
</evidence>
<keyword evidence="7 8" id="KW-0119">Carbohydrate metabolism</keyword>
<dbReference type="Pfam" id="PF01263">
    <property type="entry name" value="Aldose_epim"/>
    <property type="match status" value="1"/>
</dbReference>
<dbReference type="RefSeq" id="WP_380135329.1">
    <property type="nucleotide sequence ID" value="NZ_JBHLUI010000003.1"/>
</dbReference>
<dbReference type="PIRSF" id="PIRSF005096">
    <property type="entry name" value="GALM"/>
    <property type="match status" value="1"/>
</dbReference>
<dbReference type="InterPro" id="IPR018052">
    <property type="entry name" value="Ald1_epimerase_CS"/>
</dbReference>
<dbReference type="EC" id="5.1.3.3" evidence="4 8"/>
<dbReference type="InterPro" id="IPR014718">
    <property type="entry name" value="GH-type_carb-bd"/>
</dbReference>
<evidence type="ECO:0000256" key="1">
    <source>
        <dbReference type="ARBA" id="ARBA00001614"/>
    </source>
</evidence>
<comment type="caution">
    <text evidence="9">The sequence shown here is derived from an EMBL/GenBank/DDBJ whole genome shotgun (WGS) entry which is preliminary data.</text>
</comment>
<evidence type="ECO:0000313" key="10">
    <source>
        <dbReference type="Proteomes" id="UP001589748"/>
    </source>
</evidence>
<gene>
    <name evidence="9" type="ORF">ACFFVI_08490</name>
</gene>
<dbReference type="PROSITE" id="PS00545">
    <property type="entry name" value="ALDOSE_1_EPIMERASE"/>
    <property type="match status" value="1"/>
</dbReference>
<proteinExistence type="inferred from homology"/>
<evidence type="ECO:0000256" key="2">
    <source>
        <dbReference type="ARBA" id="ARBA00005028"/>
    </source>
</evidence>
<dbReference type="PANTHER" id="PTHR10091">
    <property type="entry name" value="ALDOSE-1-EPIMERASE"/>
    <property type="match status" value="1"/>
</dbReference>
<sequence length="346" mass="37050">MTTNGDGVTHDGGRWQLDDGTVRVALLDHGARVQSVTAPDREGRPGEVVLGFASPEPYREPSGEYLGASIGRYANRLRGGRFQVDGVEFAVPANDRGNALHGGPEGFSGRVWESRALDDRRGVRFSLLSRDGDNGFPGNLSVHVDYVLDDASLIVEFSATTDSTTVLNLTNHAYFNLAGEGSGSVETHLLQVEAESYLPIDTTGLPEGIRPVAGTPFDLRRPASVGARLAEGGEQLDRGVGFDHCFVLSDEPGGSRALSPAVRLVEEGSGRSLELWTDQPGVQVYTGGHFDGTLVGASGRSWPRFAGIALEPQGFPDAPNRPEFPPTELRTGEEFRSVSEFRFGLA</sequence>
<evidence type="ECO:0000256" key="3">
    <source>
        <dbReference type="ARBA" id="ARBA00006206"/>
    </source>
</evidence>